<dbReference type="EMBL" id="JACHGB010000003">
    <property type="protein sequence ID" value="MBB5271689.1"/>
    <property type="molecule type" value="Genomic_DNA"/>
</dbReference>
<organism evidence="2 3">
    <name type="scientific">Quisquiliibacterium transsilvanicum</name>
    <dbReference type="NCBI Taxonomy" id="1549638"/>
    <lineage>
        <taxon>Bacteria</taxon>
        <taxon>Pseudomonadati</taxon>
        <taxon>Pseudomonadota</taxon>
        <taxon>Betaproteobacteria</taxon>
        <taxon>Burkholderiales</taxon>
        <taxon>Burkholderiaceae</taxon>
        <taxon>Quisquiliibacterium</taxon>
    </lineage>
</organism>
<sequence>MNWKRLDPRSAHAAVAQALGAALATALLAIASTGTARAACAADGAEAIRPVINVRVDNDMFGGLGQDQGYSNGFQVTLMSANLKEFGDPECLPTPVRWVDRYLTWMHPRGLDQKNVVVGFGQALFTPTDREPTALLPDDRPYAAALLLSVGYNARSGDRLQTSHLRVGIVGPSALGEQTQNGWHKIWGIDQFRGWDNQLRDEPVFQLVHERMQRWAPPPADRLSWDAIGHWGASLGNLLTYANAGIEVRMGSRLPDDFGSDPLRPAGENTAPLRRTPPDEWSWHAFASVDVRAVAHNITLDGNLWKNSHSVHRRTFVADFGRGLAVTYGPWKLALAHYNRTREFDGQRARPAFGSITVSRRF</sequence>
<keyword evidence="3" id="KW-1185">Reference proteome</keyword>
<dbReference type="Gene3D" id="2.40.128.140">
    <property type="entry name" value="Outer membrane protein"/>
    <property type="match status" value="1"/>
</dbReference>
<evidence type="ECO:0008006" key="4">
    <source>
        <dbReference type="Google" id="ProtNLM"/>
    </source>
</evidence>
<evidence type="ECO:0000313" key="3">
    <source>
        <dbReference type="Proteomes" id="UP000532440"/>
    </source>
</evidence>
<evidence type="ECO:0000313" key="2">
    <source>
        <dbReference type="EMBL" id="MBB5271689.1"/>
    </source>
</evidence>
<protein>
    <recommendedName>
        <fullName evidence="4">Lipid A deacylase LpxR family protein</fullName>
    </recommendedName>
</protein>
<dbReference type="InterPro" id="IPR037107">
    <property type="entry name" value="Put_OMP_sf"/>
</dbReference>
<name>A0A7W8HGK2_9BURK</name>
<reference evidence="2 3" key="1">
    <citation type="submission" date="2020-08" db="EMBL/GenBank/DDBJ databases">
        <title>Genomic Encyclopedia of Type Strains, Phase IV (KMG-IV): sequencing the most valuable type-strain genomes for metagenomic binning, comparative biology and taxonomic classification.</title>
        <authorList>
            <person name="Goeker M."/>
        </authorList>
    </citation>
    <scope>NUCLEOTIDE SEQUENCE [LARGE SCALE GENOMIC DNA]</scope>
    <source>
        <strain evidence="2 3">DSM 29781</strain>
    </source>
</reference>
<dbReference type="AlphaFoldDB" id="A0A7W8HGK2"/>
<accession>A0A7W8HGK2</accession>
<comment type="caution">
    <text evidence="2">The sequence shown here is derived from an EMBL/GenBank/DDBJ whole genome shotgun (WGS) entry which is preliminary data.</text>
</comment>
<dbReference type="Proteomes" id="UP000532440">
    <property type="component" value="Unassembled WGS sequence"/>
</dbReference>
<keyword evidence="1" id="KW-0732">Signal</keyword>
<dbReference type="Pfam" id="PF09982">
    <property type="entry name" value="LpxR"/>
    <property type="match status" value="1"/>
</dbReference>
<dbReference type="InterPro" id="IPR018707">
    <property type="entry name" value="LpxR"/>
</dbReference>
<feature type="chain" id="PRO_5030909232" description="Lipid A deacylase LpxR family protein" evidence="1">
    <location>
        <begin position="39"/>
        <end position="362"/>
    </location>
</feature>
<evidence type="ECO:0000256" key="1">
    <source>
        <dbReference type="SAM" id="SignalP"/>
    </source>
</evidence>
<gene>
    <name evidence="2" type="ORF">HNQ70_001699</name>
</gene>
<dbReference type="RefSeq" id="WP_183966283.1">
    <property type="nucleotide sequence ID" value="NZ_BAABEW010000001.1"/>
</dbReference>
<proteinExistence type="predicted"/>
<feature type="signal peptide" evidence="1">
    <location>
        <begin position="1"/>
        <end position="38"/>
    </location>
</feature>